<proteinExistence type="predicted"/>
<evidence type="ECO:0008006" key="4">
    <source>
        <dbReference type="Google" id="ProtNLM"/>
    </source>
</evidence>
<feature type="compositionally biased region" description="Basic and acidic residues" evidence="1">
    <location>
        <begin position="8"/>
        <end position="18"/>
    </location>
</feature>
<gene>
    <name evidence="2" type="ORF">C7C56_013865</name>
</gene>
<keyword evidence="3" id="KW-1185">Reference proteome</keyword>
<evidence type="ECO:0000313" key="2">
    <source>
        <dbReference type="EMBL" id="PWF47753.1"/>
    </source>
</evidence>
<dbReference type="Proteomes" id="UP000241421">
    <property type="component" value="Unassembled WGS sequence"/>
</dbReference>
<dbReference type="EMBL" id="PXWF02000229">
    <property type="protein sequence ID" value="PWF47753.1"/>
    <property type="molecule type" value="Genomic_DNA"/>
</dbReference>
<comment type="caution">
    <text evidence="2">The sequence shown here is derived from an EMBL/GenBank/DDBJ whole genome shotgun (WGS) entry which is preliminary data.</text>
</comment>
<evidence type="ECO:0000313" key="3">
    <source>
        <dbReference type="Proteomes" id="UP000241421"/>
    </source>
</evidence>
<dbReference type="InterPro" id="IPR009241">
    <property type="entry name" value="HigB-like"/>
</dbReference>
<evidence type="ECO:0000256" key="1">
    <source>
        <dbReference type="SAM" id="MobiDB-lite"/>
    </source>
</evidence>
<sequence>MKKTPIATRKDGPGETRKRTATQPPENRNAEPIVKKAVKWMGYTKDVMSAFPDEVKQVGGEELFRIQCGLDANDAAPMGDVGPGTYEIVISKAGGWFRIFYVAKFGDAVYVLHAFQKKTNATSKGDIDIGKRRYALAEADSKLAAAGAQKAAPNKTKQ</sequence>
<protein>
    <recommendedName>
        <fullName evidence="4">Type II toxin-antitoxin system RelE/ParE family toxin</fullName>
    </recommendedName>
</protein>
<reference evidence="2 3" key="1">
    <citation type="submission" date="2018-04" db="EMBL/GenBank/DDBJ databases">
        <title>Massilia violaceinigra sp. nov., a novel purple-pigmented bacterium isolated from Tianshan glacier, Xinjiang, China.</title>
        <authorList>
            <person name="Wang H."/>
        </authorList>
    </citation>
    <scope>NUCLEOTIDE SEQUENCE [LARGE SCALE GENOMIC DNA]</scope>
    <source>
        <strain evidence="2 3">B448-2</strain>
    </source>
</reference>
<name>A0A2U2HJV9_9BURK</name>
<dbReference type="OrthoDB" id="9797093at2"/>
<organism evidence="2 3">
    <name type="scientific">Massilia glaciei</name>
    <dbReference type="NCBI Taxonomy" id="1524097"/>
    <lineage>
        <taxon>Bacteria</taxon>
        <taxon>Pseudomonadati</taxon>
        <taxon>Pseudomonadota</taxon>
        <taxon>Betaproteobacteria</taxon>
        <taxon>Burkholderiales</taxon>
        <taxon>Oxalobacteraceae</taxon>
        <taxon>Telluria group</taxon>
        <taxon>Massilia</taxon>
    </lineage>
</organism>
<dbReference type="Pfam" id="PF05973">
    <property type="entry name" value="Gp49"/>
    <property type="match status" value="1"/>
</dbReference>
<feature type="region of interest" description="Disordered" evidence="1">
    <location>
        <begin position="1"/>
        <end position="31"/>
    </location>
</feature>
<dbReference type="RefSeq" id="WP_106757972.1">
    <property type="nucleotide sequence ID" value="NZ_PXWF02000229.1"/>
</dbReference>
<dbReference type="AlphaFoldDB" id="A0A2U2HJV9"/>
<accession>A0A2U2HJV9</accession>